<evidence type="ECO:0000313" key="6">
    <source>
        <dbReference type="EMBL" id="KXZ53318.1"/>
    </source>
</evidence>
<evidence type="ECO:0000313" key="7">
    <source>
        <dbReference type="Proteomes" id="UP000075714"/>
    </source>
</evidence>
<dbReference type="GO" id="GO:0000993">
    <property type="term" value="F:RNA polymerase II complex binding"/>
    <property type="evidence" value="ECO:0007669"/>
    <property type="project" value="TreeGrafter"/>
</dbReference>
<keyword evidence="3" id="KW-0862">Zinc</keyword>
<feature type="region of interest" description="Disordered" evidence="5">
    <location>
        <begin position="117"/>
        <end position="155"/>
    </location>
</feature>
<evidence type="ECO:0000256" key="4">
    <source>
        <dbReference type="ARBA" id="ARBA00023242"/>
    </source>
</evidence>
<feature type="region of interest" description="Disordered" evidence="5">
    <location>
        <begin position="172"/>
        <end position="207"/>
    </location>
</feature>
<protein>
    <recommendedName>
        <fullName evidence="8">Transcription elongation factor 1 homolog</fullName>
    </recommendedName>
</protein>
<organism evidence="6 7">
    <name type="scientific">Gonium pectorale</name>
    <name type="common">Green alga</name>
    <dbReference type="NCBI Taxonomy" id="33097"/>
    <lineage>
        <taxon>Eukaryota</taxon>
        <taxon>Viridiplantae</taxon>
        <taxon>Chlorophyta</taxon>
        <taxon>core chlorophytes</taxon>
        <taxon>Chlorophyceae</taxon>
        <taxon>CS clade</taxon>
        <taxon>Chlamydomonadales</taxon>
        <taxon>Volvocaceae</taxon>
        <taxon>Gonium</taxon>
    </lineage>
</organism>
<evidence type="ECO:0000256" key="2">
    <source>
        <dbReference type="ARBA" id="ARBA00009730"/>
    </source>
</evidence>
<dbReference type="PANTHER" id="PTHR20934:SF0">
    <property type="entry name" value="TRANSCRIPTION ELONGATION FACTOR 1 HOMOLOG"/>
    <property type="match status" value="1"/>
</dbReference>
<comment type="caution">
    <text evidence="6">The sequence shown here is derived from an EMBL/GenBank/DDBJ whole genome shotgun (WGS) entry which is preliminary data.</text>
</comment>
<feature type="compositionally biased region" description="Low complexity" evidence="5">
    <location>
        <begin position="342"/>
        <end position="356"/>
    </location>
</feature>
<dbReference type="OrthoDB" id="445983at2759"/>
<dbReference type="EMBL" id="LSYV01000008">
    <property type="protein sequence ID" value="KXZ53318.1"/>
    <property type="molecule type" value="Genomic_DNA"/>
</dbReference>
<dbReference type="Gene3D" id="2.20.25.190">
    <property type="match status" value="1"/>
</dbReference>
<dbReference type="Proteomes" id="UP000075714">
    <property type="component" value="Unassembled WGS sequence"/>
</dbReference>
<keyword evidence="7" id="KW-1185">Reference proteome</keyword>
<keyword evidence="4" id="KW-0539">Nucleus</keyword>
<feature type="compositionally biased region" description="Gly residues" evidence="5">
    <location>
        <begin position="315"/>
        <end position="325"/>
    </location>
</feature>
<evidence type="ECO:0000256" key="5">
    <source>
        <dbReference type="SAM" id="MobiDB-lite"/>
    </source>
</evidence>
<feature type="region of interest" description="Disordered" evidence="5">
    <location>
        <begin position="292"/>
        <end position="356"/>
    </location>
</feature>
<proteinExistence type="inferred from homology"/>
<evidence type="ECO:0008006" key="8">
    <source>
        <dbReference type="Google" id="ProtNLM"/>
    </source>
</evidence>
<dbReference type="Pfam" id="PF05129">
    <property type="entry name" value="Zn_ribbon_Elf1"/>
    <property type="match status" value="1"/>
</dbReference>
<evidence type="ECO:0000256" key="3">
    <source>
        <dbReference type="ARBA" id="ARBA00022833"/>
    </source>
</evidence>
<reference evidence="7" key="1">
    <citation type="journal article" date="2016" name="Nat. Commun.">
        <title>The Gonium pectorale genome demonstrates co-option of cell cycle regulation during the evolution of multicellularity.</title>
        <authorList>
            <person name="Hanschen E.R."/>
            <person name="Marriage T.N."/>
            <person name="Ferris P.J."/>
            <person name="Hamaji T."/>
            <person name="Toyoda A."/>
            <person name="Fujiyama A."/>
            <person name="Neme R."/>
            <person name="Noguchi H."/>
            <person name="Minakuchi Y."/>
            <person name="Suzuki M."/>
            <person name="Kawai-Toyooka H."/>
            <person name="Smith D.R."/>
            <person name="Sparks H."/>
            <person name="Anderson J."/>
            <person name="Bakaric R."/>
            <person name="Luria V."/>
            <person name="Karger A."/>
            <person name="Kirschner M.W."/>
            <person name="Durand P.M."/>
            <person name="Michod R.E."/>
            <person name="Nozaki H."/>
            <person name="Olson B.J."/>
        </authorList>
    </citation>
    <scope>NUCLEOTIDE SEQUENCE [LARGE SCALE GENOMIC DNA]</scope>
    <source>
        <strain evidence="7">NIES-2863</strain>
    </source>
</reference>
<evidence type="ECO:0000256" key="1">
    <source>
        <dbReference type="ARBA" id="ARBA00004123"/>
    </source>
</evidence>
<dbReference type="GO" id="GO:0006368">
    <property type="term" value="P:transcription elongation by RNA polymerase II"/>
    <property type="evidence" value="ECO:0007669"/>
    <property type="project" value="TreeGrafter"/>
</dbReference>
<dbReference type="InterPro" id="IPR038567">
    <property type="entry name" value="T_Elf1_sf"/>
</dbReference>
<gene>
    <name evidence="6" type="ORF">GPECTOR_7g1212</name>
</gene>
<dbReference type="InterPro" id="IPR007808">
    <property type="entry name" value="Elf1"/>
</dbReference>
<sequence length="356" mass="36441">MGKRKGRKPGDAAAAVARKKARTLLPSRFECPFCNMHGTVLCVLKREEGRATVGCEQCGMKYNTVCRTLTEPVDVYHEWLDECEDAVHRVPPRGAPPAAEADPSLRQQLGLRTAAAPLPGAADHDDEDEDAEGAGAGSDQDDGGADETGGNAAAGGRLRLSGLLQPSPLQRLKRAKPQADDGGVAATAPGLGLGEDLEDEDTAAPRSPLVACSGGRRLRLAEGLEHTTRAGLAAGASLHDPAAAALLAERTGLGGAGARGALPAGSSHLQQLARQQQQHQQQQIADTVDMGDSGLAQDAQTGSGGAIRSIRRSSDGGGGGGGGGAAQVLPAVASPGRRQTEAQRQQQAARAFGAYD</sequence>
<dbReference type="GO" id="GO:0008023">
    <property type="term" value="C:transcription elongation factor complex"/>
    <property type="evidence" value="ECO:0007669"/>
    <property type="project" value="TreeGrafter"/>
</dbReference>
<dbReference type="AlphaFoldDB" id="A0A150GUF4"/>
<accession>A0A150GUF4</accession>
<dbReference type="PANTHER" id="PTHR20934">
    <property type="entry name" value="TRANSCRIPTION ELONGATION FACTOR 1 HOMOLOG"/>
    <property type="match status" value="1"/>
</dbReference>
<dbReference type="STRING" id="33097.A0A150GUF4"/>
<comment type="similarity">
    <text evidence="2">Belongs to the ELOF1 family.</text>
</comment>
<name>A0A150GUF4_GONPE</name>
<comment type="subcellular location">
    <subcellularLocation>
        <location evidence="1">Nucleus</location>
    </subcellularLocation>
</comment>
<dbReference type="SUPFAM" id="SSF57783">
    <property type="entry name" value="Zinc beta-ribbon"/>
    <property type="match status" value="1"/>
</dbReference>